<evidence type="ECO:0000256" key="1">
    <source>
        <dbReference type="ARBA" id="ARBA00004123"/>
    </source>
</evidence>
<dbReference type="CDD" id="cd00096">
    <property type="entry name" value="Ig"/>
    <property type="match status" value="1"/>
</dbReference>
<dbReference type="PROSITE" id="PS50835">
    <property type="entry name" value="IG_LIKE"/>
    <property type="match status" value="1"/>
</dbReference>
<proteinExistence type="predicted"/>
<comment type="subcellular location">
    <subcellularLocation>
        <location evidence="1">Nucleus</location>
    </subcellularLocation>
</comment>
<organism evidence="7 8">
    <name type="scientific">Rotaria sordida</name>
    <dbReference type="NCBI Taxonomy" id="392033"/>
    <lineage>
        <taxon>Eukaryota</taxon>
        <taxon>Metazoa</taxon>
        <taxon>Spiralia</taxon>
        <taxon>Gnathifera</taxon>
        <taxon>Rotifera</taxon>
        <taxon>Eurotatoria</taxon>
        <taxon>Bdelloidea</taxon>
        <taxon>Philodinida</taxon>
        <taxon>Philodinidae</taxon>
        <taxon>Rotaria</taxon>
    </lineage>
</organism>
<dbReference type="InterPro" id="IPR013783">
    <property type="entry name" value="Ig-like_fold"/>
</dbReference>
<dbReference type="InterPro" id="IPR008906">
    <property type="entry name" value="HATC_C_dom"/>
</dbReference>
<feature type="domain" description="Ig-like" evidence="6">
    <location>
        <begin position="755"/>
        <end position="853"/>
    </location>
</feature>
<dbReference type="InterPro" id="IPR018473">
    <property type="entry name" value="Hermes_transposase_DNA-db"/>
</dbReference>
<dbReference type="InterPro" id="IPR036179">
    <property type="entry name" value="Ig-like_dom_sf"/>
</dbReference>
<dbReference type="Pfam" id="PF10683">
    <property type="entry name" value="DBD_Tnp_Hermes"/>
    <property type="match status" value="1"/>
</dbReference>
<dbReference type="SUPFAM" id="SSF48726">
    <property type="entry name" value="Immunoglobulin"/>
    <property type="match status" value="1"/>
</dbReference>
<dbReference type="Proteomes" id="UP000663882">
    <property type="component" value="Unassembled WGS sequence"/>
</dbReference>
<evidence type="ECO:0000256" key="5">
    <source>
        <dbReference type="ARBA" id="ARBA00023242"/>
    </source>
</evidence>
<reference evidence="7" key="1">
    <citation type="submission" date="2021-02" db="EMBL/GenBank/DDBJ databases">
        <authorList>
            <person name="Nowell W R."/>
        </authorList>
    </citation>
    <scope>NUCLEOTIDE SEQUENCE</scope>
</reference>
<accession>A0A814TNH4</accession>
<dbReference type="SUPFAM" id="SSF140996">
    <property type="entry name" value="Hermes dimerisation domain"/>
    <property type="match status" value="1"/>
</dbReference>
<dbReference type="InterPro" id="IPR012337">
    <property type="entry name" value="RNaseH-like_sf"/>
</dbReference>
<evidence type="ECO:0000259" key="6">
    <source>
        <dbReference type="PROSITE" id="PS50835"/>
    </source>
</evidence>
<dbReference type="GO" id="GO:0046983">
    <property type="term" value="F:protein dimerization activity"/>
    <property type="evidence" value="ECO:0007669"/>
    <property type="project" value="InterPro"/>
</dbReference>
<keyword evidence="3" id="KW-0863">Zinc-finger</keyword>
<sequence>MQSSSASANSHLDISSFSSIDENEISILSSSSISTAVTTSSYTSNQLQRLLQKEKQKFCILNNESTKPLVSWWRSFGYPAVLNEKDEFERIPGYISCLKCCNTFIYGPASGTKRFISHADRCSPLASSCSSGGKVDDPQSTQLKLNQIGFTRKVKVSEKEQNELKHLYANWVCGDLRPYSVVEDKGFEQLAQMFIKIGSQYGVVDVKDVLRSRQTVSRTVNELALKYRLDLKDELIEPLKSKSVTISPDFWTNKYNQQSFLGVNITFTNHQYVFKSIDLFCIPFNGMKSYDLILETLRRHLSEYGIRDLVDVNIISDRGSNFVKAFAIYNPIYCFGHRLNNILKICFFQQQKKEKNKPNELSTTTNTTSINSATTINSTTNVVPVLQYENSSSDSESESSDLEEENYELNILNEDTLVKFQKKKNVYTATGQIMSVKDIPHEAKKIILLLKKTKKLTSLNQEIKAAGGTTLHQACIVRWLSLSDLLESVIKSFKITKKLLYGKQKQHMINDLDEQYLKQLVLLLKPFKHMMTILQCGNSPSLHLVSLCYMTLKEVLNSYESLKKYNKEHSDQFGENQNSENLYDDDLEHELQEITWFRKRLLLLLKEMFVLDIRHIVATLLHPFYRSLKKFPDYIKNQCHQYIRRQIRLLKAEAETEEQLRQPLEPSKKKLKGDQNIFSRFESGNCDEEIMKDNKSGSDSDVHDFDIKKGDKLDRYLLLEFDKNKQYTEPLQFWKDYQSQFPFLSKYARSIFSIPATTTNVEREFSTAGYVLNQRRSKGDRVVLQCSIKSSTSAQVKWFKNHVQLQHIDNYEQTQDNQCFELIIKKVLVEDTGVYSIEISSEIGIISSSCQLVVCEEQPDLKSLTNVQMFVAGGGTLNVDTNMRDTLSLLYEKSNSIEIINTITNMEDNEEILFKEEAIYLCKQLTNQITILKAATYVLPNPEEDANSSKLN</sequence>
<dbReference type="EMBL" id="CAJNOO010001508">
    <property type="protein sequence ID" value="CAF1163725.1"/>
    <property type="molecule type" value="Genomic_DNA"/>
</dbReference>
<keyword evidence="4" id="KW-0862">Zinc</keyword>
<protein>
    <recommendedName>
        <fullName evidence="6">Ig-like domain-containing protein</fullName>
    </recommendedName>
</protein>
<evidence type="ECO:0000256" key="3">
    <source>
        <dbReference type="ARBA" id="ARBA00022771"/>
    </source>
</evidence>
<dbReference type="GO" id="GO:0005634">
    <property type="term" value="C:nucleus"/>
    <property type="evidence" value="ECO:0007669"/>
    <property type="project" value="UniProtKB-SubCell"/>
</dbReference>
<comment type="caution">
    <text evidence="7">The sequence shown here is derived from an EMBL/GenBank/DDBJ whole genome shotgun (WGS) entry which is preliminary data.</text>
</comment>
<dbReference type="OrthoDB" id="8772022at2759"/>
<dbReference type="Gene3D" id="2.60.40.10">
    <property type="entry name" value="Immunoglobulins"/>
    <property type="match status" value="1"/>
</dbReference>
<dbReference type="SUPFAM" id="SSF53098">
    <property type="entry name" value="Ribonuclease H-like"/>
    <property type="match status" value="1"/>
</dbReference>
<dbReference type="InterPro" id="IPR003599">
    <property type="entry name" value="Ig_sub"/>
</dbReference>
<dbReference type="SMART" id="SM00409">
    <property type="entry name" value="IG"/>
    <property type="match status" value="1"/>
</dbReference>
<dbReference type="Pfam" id="PF05699">
    <property type="entry name" value="Dimer_Tnp_hAT"/>
    <property type="match status" value="1"/>
</dbReference>
<gene>
    <name evidence="7" type="ORF">RFH988_LOCUS22579</name>
</gene>
<evidence type="ECO:0000313" key="7">
    <source>
        <dbReference type="EMBL" id="CAF1163725.1"/>
    </source>
</evidence>
<dbReference type="PANTHER" id="PTHR46481:SF10">
    <property type="entry name" value="ZINC FINGER BED DOMAIN-CONTAINING PROTEIN 39"/>
    <property type="match status" value="1"/>
</dbReference>
<keyword evidence="2" id="KW-0479">Metal-binding</keyword>
<evidence type="ECO:0000256" key="4">
    <source>
        <dbReference type="ARBA" id="ARBA00022833"/>
    </source>
</evidence>
<evidence type="ECO:0000313" key="8">
    <source>
        <dbReference type="Proteomes" id="UP000663882"/>
    </source>
</evidence>
<dbReference type="InterPro" id="IPR052035">
    <property type="entry name" value="ZnF_BED_domain_contain"/>
</dbReference>
<dbReference type="InterPro" id="IPR007110">
    <property type="entry name" value="Ig-like_dom"/>
</dbReference>
<dbReference type="PANTHER" id="PTHR46481">
    <property type="entry name" value="ZINC FINGER BED DOMAIN-CONTAINING PROTEIN 4"/>
    <property type="match status" value="1"/>
</dbReference>
<name>A0A814TNH4_9BILA</name>
<evidence type="ECO:0000256" key="2">
    <source>
        <dbReference type="ARBA" id="ARBA00022723"/>
    </source>
</evidence>
<dbReference type="AlphaFoldDB" id="A0A814TNH4"/>
<keyword evidence="5" id="KW-0539">Nucleus</keyword>
<dbReference type="GO" id="GO:0008270">
    <property type="term" value="F:zinc ion binding"/>
    <property type="evidence" value="ECO:0007669"/>
    <property type="project" value="UniProtKB-KW"/>
</dbReference>
<dbReference type="Gene3D" id="1.10.10.1070">
    <property type="entry name" value="Zinc finger, BED domain-containing"/>
    <property type="match status" value="1"/>
</dbReference>